<keyword evidence="2" id="KW-0812">Transmembrane</keyword>
<evidence type="ECO:0000256" key="1">
    <source>
        <dbReference type="SAM" id="MobiDB-lite"/>
    </source>
</evidence>
<evidence type="ECO:0000259" key="5">
    <source>
        <dbReference type="Pfam" id="PF10355"/>
    </source>
</evidence>
<dbReference type="RefSeq" id="XP_020077247.1">
    <property type="nucleotide sequence ID" value="XM_020221197.1"/>
</dbReference>
<accession>A0A1E4RLN8</accession>
<feature type="transmembrane region" description="Helical" evidence="2">
    <location>
        <begin position="588"/>
        <end position="610"/>
    </location>
</feature>
<feature type="transmembrane region" description="Helical" evidence="2">
    <location>
        <begin position="313"/>
        <end position="330"/>
    </location>
</feature>
<evidence type="ECO:0000256" key="3">
    <source>
        <dbReference type="SAM" id="SignalP"/>
    </source>
</evidence>
<dbReference type="PANTHER" id="PTHR31685:SF3">
    <property type="entry name" value="INTEGRAL MEMBRANE PROTEIN (AFU_ORTHOLOGUE AFUA_6G12730)"/>
    <property type="match status" value="1"/>
</dbReference>
<evidence type="ECO:0000313" key="7">
    <source>
        <dbReference type="Proteomes" id="UP000095085"/>
    </source>
</evidence>
<evidence type="ECO:0000313" key="6">
    <source>
        <dbReference type="EMBL" id="ODV68180.1"/>
    </source>
</evidence>
<dbReference type="AlphaFoldDB" id="A0A1E4RLN8"/>
<dbReference type="EMBL" id="KV454540">
    <property type="protein sequence ID" value="ODV68180.1"/>
    <property type="molecule type" value="Genomic_DNA"/>
</dbReference>
<feature type="transmembrane region" description="Helical" evidence="2">
    <location>
        <begin position="551"/>
        <end position="568"/>
    </location>
</feature>
<feature type="transmembrane region" description="Helical" evidence="2">
    <location>
        <begin position="113"/>
        <end position="134"/>
    </location>
</feature>
<protein>
    <submittedName>
        <fullName evidence="6">Uncharacterized protein</fullName>
    </submittedName>
</protein>
<dbReference type="PANTHER" id="PTHR31685">
    <property type="entry name" value="INTEGRAL MEMBRANE PROTEIN (AFU_ORTHOLOGUE AFUA_6G12730)-RELATED"/>
    <property type="match status" value="1"/>
</dbReference>
<feature type="domain" description="DUF2427" evidence="4">
    <location>
        <begin position="97"/>
        <end position="196"/>
    </location>
</feature>
<evidence type="ECO:0000256" key="2">
    <source>
        <dbReference type="SAM" id="Phobius"/>
    </source>
</evidence>
<feature type="domain" description="Protein YTP1-like C-terminal" evidence="5">
    <location>
        <begin position="316"/>
        <end position="612"/>
    </location>
</feature>
<reference evidence="7" key="1">
    <citation type="submission" date="2016-05" db="EMBL/GenBank/DDBJ databases">
        <title>Comparative genomics of biotechnologically important yeasts.</title>
        <authorList>
            <consortium name="DOE Joint Genome Institute"/>
            <person name="Riley R."/>
            <person name="Haridas S."/>
            <person name="Wolfe K.H."/>
            <person name="Lopes M.R."/>
            <person name="Hittinger C.T."/>
            <person name="Goker M."/>
            <person name="Salamov A."/>
            <person name="Wisecaver J."/>
            <person name="Long T.M."/>
            <person name="Aerts A.L."/>
            <person name="Barry K."/>
            <person name="Choi C."/>
            <person name="Clum A."/>
            <person name="Coughlan A.Y."/>
            <person name="Deshpande S."/>
            <person name="Douglass A.P."/>
            <person name="Hanson S.J."/>
            <person name="Klenk H.-P."/>
            <person name="Labutti K."/>
            <person name="Lapidus A."/>
            <person name="Lindquist E."/>
            <person name="Lipzen A."/>
            <person name="Meier-Kolthoff J.P."/>
            <person name="Ohm R.A."/>
            <person name="Otillar R.P."/>
            <person name="Pangilinan J."/>
            <person name="Peng Y."/>
            <person name="Rokas A."/>
            <person name="Rosa C.A."/>
            <person name="Scheuner C."/>
            <person name="Sibirny A.A."/>
            <person name="Slot J.C."/>
            <person name="Stielow J.B."/>
            <person name="Sun H."/>
            <person name="Kurtzman C.P."/>
            <person name="Blackwell M."/>
            <person name="Grigoriev I.V."/>
            <person name="Jeffries T.W."/>
        </authorList>
    </citation>
    <scope>NUCLEOTIDE SEQUENCE [LARGE SCALE GENOMIC DNA]</scope>
    <source>
        <strain evidence="7">NRRL Y-1933</strain>
    </source>
</reference>
<dbReference type="STRING" id="984485.A0A1E4RLN8"/>
<feature type="transmembrane region" description="Helical" evidence="2">
    <location>
        <begin position="181"/>
        <end position="200"/>
    </location>
</feature>
<proteinExistence type="predicted"/>
<feature type="transmembrane region" description="Helical" evidence="2">
    <location>
        <begin position="141"/>
        <end position="161"/>
    </location>
</feature>
<dbReference type="InterPro" id="IPR018825">
    <property type="entry name" value="DUF2427"/>
</dbReference>
<dbReference type="InterPro" id="IPR018827">
    <property type="entry name" value="YTP1_C"/>
</dbReference>
<feature type="transmembrane region" description="Helical" evidence="2">
    <location>
        <begin position="433"/>
        <end position="451"/>
    </location>
</feature>
<keyword evidence="2" id="KW-0472">Membrane</keyword>
<dbReference type="OrthoDB" id="4005299at2759"/>
<sequence>MRLRLSIPLALWLLVLTIDAGSSSHHDEESSPSLTALGSDESLPLLAADATHKEDEENEGMDMGMETPIPHVMEHAHGRPILETHLKPLEKQWWDAYNTTTYFTVESNNKVNLYLHIGTLCFSFILLYPIVLVLNNLHHKAYLPTLTIHCVLVVFSVLNYASFIKSIPDLYPGNAYDKMSWILFFTTLFHWVASVIAVGYQSRLFPNRFVIGDDDDDVVDYDYDDDVVTRVESGSSSNPNDDLHRSSTNSSNSFELTNMHLKTSQNSLLTNQQPHQPPKKFLFLFNIPIIKKLIDVSGNASVLSASIFNWYHFFYFLVYFPTMIATFLLLGKGKSVFNLLAHFIKGGVFFSLGLLYLARYCGAFTNKGWAWNHKFIFRHQKLGRFDRSWQSIGCWTMELIESGLVLFYGCTNIFLEHLSNSGGEWSSKDLQHASIAFIFIGLGFCGVLTEIKLNTWRFDKAKDNHQIINNSPSEDSIVKASPGFSPNPFPVLTIYWTGYLMSKHQQASALSTAIHVQWGGLFVIACAFRFLTYLLMLLSPPNKNLTQPSRPITELIASFCLICGGLIFMESTDPVIYCFEYYGLTEMFTLNISLGFVALLVAWEMAIFAYKDWLKSRI</sequence>
<keyword evidence="7" id="KW-1185">Reference proteome</keyword>
<feature type="transmembrane region" description="Helical" evidence="2">
    <location>
        <begin position="518"/>
        <end position="539"/>
    </location>
</feature>
<dbReference type="GeneID" id="30995747"/>
<feature type="chain" id="PRO_5009162346" evidence="3">
    <location>
        <begin position="24"/>
        <end position="618"/>
    </location>
</feature>
<feature type="compositionally biased region" description="Polar residues" evidence="1">
    <location>
        <begin position="232"/>
        <end position="251"/>
    </location>
</feature>
<name>A0A1E4RLN8_9ASCO</name>
<dbReference type="Proteomes" id="UP000095085">
    <property type="component" value="Unassembled WGS sequence"/>
</dbReference>
<keyword evidence="2" id="KW-1133">Transmembrane helix</keyword>
<dbReference type="Pfam" id="PF10355">
    <property type="entry name" value="Ytp1"/>
    <property type="match status" value="1"/>
</dbReference>
<dbReference type="Pfam" id="PF10348">
    <property type="entry name" value="DUF2427"/>
    <property type="match status" value="1"/>
</dbReference>
<keyword evidence="3" id="KW-0732">Signal</keyword>
<organism evidence="6 7">
    <name type="scientific">Hyphopichia burtonii NRRL Y-1933</name>
    <dbReference type="NCBI Taxonomy" id="984485"/>
    <lineage>
        <taxon>Eukaryota</taxon>
        <taxon>Fungi</taxon>
        <taxon>Dikarya</taxon>
        <taxon>Ascomycota</taxon>
        <taxon>Saccharomycotina</taxon>
        <taxon>Pichiomycetes</taxon>
        <taxon>Debaryomycetaceae</taxon>
        <taxon>Hyphopichia</taxon>
    </lineage>
</organism>
<feature type="transmembrane region" description="Helical" evidence="2">
    <location>
        <begin position="336"/>
        <end position="357"/>
    </location>
</feature>
<gene>
    <name evidence="6" type="ORF">HYPBUDRAFT_152788</name>
</gene>
<feature type="region of interest" description="Disordered" evidence="1">
    <location>
        <begin position="231"/>
        <end position="251"/>
    </location>
</feature>
<evidence type="ECO:0000259" key="4">
    <source>
        <dbReference type="Pfam" id="PF10348"/>
    </source>
</evidence>
<feature type="signal peptide" evidence="3">
    <location>
        <begin position="1"/>
        <end position="23"/>
    </location>
</feature>